<comment type="caution">
    <text evidence="1">The sequence shown here is derived from an EMBL/GenBank/DDBJ whole genome shotgun (WGS) entry which is preliminary data.</text>
</comment>
<reference evidence="1 2" key="1">
    <citation type="journal article" date="2014" name="Int. J. Syst. Evol. Microbiol.">
        <title>Carboxylicivirga gen. nov. in the family Marinilabiliaceae with two novel species, Carboxylicivirga mesophila sp. nov. and Carboxylicivirga taeanensis sp. nov., and reclassification of Cytophaga fermentans as Saccharicrinis fermentans gen. nov., comb. nov.</title>
        <authorList>
            <person name="Yang S.H."/>
            <person name="Seo H.S."/>
            <person name="Woo J.H."/>
            <person name="Oh H.M."/>
            <person name="Jang H."/>
            <person name="Lee J.H."/>
            <person name="Kim S.J."/>
            <person name="Kwon K.K."/>
        </authorList>
    </citation>
    <scope>NUCLEOTIDE SEQUENCE [LARGE SCALE GENOMIC DNA]</scope>
    <source>
        <strain evidence="1 2">JCM 18290</strain>
    </source>
</reference>
<dbReference type="Proteomes" id="UP000721861">
    <property type="component" value="Unassembled WGS sequence"/>
</dbReference>
<keyword evidence="2" id="KW-1185">Reference proteome</keyword>
<organism evidence="1 2">
    <name type="scientific">Carboxylicivirga mesophila</name>
    <dbReference type="NCBI Taxonomy" id="1166478"/>
    <lineage>
        <taxon>Bacteria</taxon>
        <taxon>Pseudomonadati</taxon>
        <taxon>Bacteroidota</taxon>
        <taxon>Bacteroidia</taxon>
        <taxon>Marinilabiliales</taxon>
        <taxon>Marinilabiliaceae</taxon>
        <taxon>Carboxylicivirga</taxon>
    </lineage>
</organism>
<accession>A0ABS5KGQ3</accession>
<sequence length="141" mass="16572">MNELDSFLKTLNDVELAKFVVFRFQDFVGTSKETIIAEAKTRNLDHIDINWLCKQNIETNDEIKNKCEQCGSAKFYTETDYEMRQTNYISYEVAIESERCRICGFNPDKNSKGLLKTIKKKLGFYRKTRLKRPEIDGNMFT</sequence>
<gene>
    <name evidence="1" type="ORF">KEM09_21720</name>
</gene>
<proteinExistence type="predicted"/>
<evidence type="ECO:0000313" key="1">
    <source>
        <dbReference type="EMBL" id="MBS2214039.1"/>
    </source>
</evidence>
<name>A0ABS5KGQ3_9BACT</name>
<dbReference type="EMBL" id="JAGUCN010000059">
    <property type="protein sequence ID" value="MBS2214039.1"/>
    <property type="molecule type" value="Genomic_DNA"/>
</dbReference>
<protein>
    <submittedName>
        <fullName evidence="1">Uncharacterized protein</fullName>
    </submittedName>
</protein>
<evidence type="ECO:0000313" key="2">
    <source>
        <dbReference type="Proteomes" id="UP000721861"/>
    </source>
</evidence>
<dbReference type="RefSeq" id="WP_212232043.1">
    <property type="nucleotide sequence ID" value="NZ_JAGUCN010000059.1"/>
</dbReference>